<evidence type="ECO:0000313" key="3">
    <source>
        <dbReference type="Proteomes" id="UP000013827"/>
    </source>
</evidence>
<protein>
    <recommendedName>
        <fullName evidence="4">Succinate dehydrogenase [ubiquinone] cytochrome b small subunit</fullName>
    </recommendedName>
</protein>
<dbReference type="Gene3D" id="1.20.1300.10">
    <property type="entry name" value="Fumarate reductase/succinate dehydrogenase, transmembrane subunit"/>
    <property type="match status" value="1"/>
</dbReference>
<dbReference type="HOGENOM" id="CLU_1655698_0_0_1"/>
<sequence length="146" mass="16278">MLGRVHARCFRASAPRAGGAHNPEWLAPDHNTWATHINHRMFMPIVYMYMCPVALVLSPSMLAMPLDLAMGVLIPVHAHCNANMIISDYAHWITKAKWFDTALRMALVPVTGTLTRLTFLGLLNLNLRGPGLTESVKALWRKPAEP</sequence>
<feature type="transmembrane region" description="Helical" evidence="1">
    <location>
        <begin position="106"/>
        <end position="127"/>
    </location>
</feature>
<keyword evidence="1" id="KW-0472">Membrane</keyword>
<evidence type="ECO:0008006" key="4">
    <source>
        <dbReference type="Google" id="ProtNLM"/>
    </source>
</evidence>
<name>A0A0D3JPS0_EMIH1</name>
<accession>A0A0D3JPS0</accession>
<dbReference type="InterPro" id="IPR034804">
    <property type="entry name" value="SQR/QFR_C/D"/>
</dbReference>
<feature type="transmembrane region" description="Helical" evidence="1">
    <location>
        <begin position="46"/>
        <end position="66"/>
    </location>
</feature>
<dbReference type="EnsemblProtists" id="EOD25505">
    <property type="protein sequence ID" value="EOD25505"/>
    <property type="gene ID" value="EMIHUDRAFT_237621"/>
</dbReference>
<keyword evidence="3" id="KW-1185">Reference proteome</keyword>
<dbReference type="eggNOG" id="ENOG502S2CV">
    <property type="taxonomic scope" value="Eukaryota"/>
</dbReference>
<dbReference type="Pfam" id="PF05328">
    <property type="entry name" value="CybS"/>
    <property type="match status" value="1"/>
</dbReference>
<evidence type="ECO:0000256" key="1">
    <source>
        <dbReference type="SAM" id="Phobius"/>
    </source>
</evidence>
<dbReference type="AlphaFoldDB" id="A0A0D3JPS0"/>
<reference evidence="3" key="1">
    <citation type="journal article" date="2013" name="Nature">
        <title>Pan genome of the phytoplankton Emiliania underpins its global distribution.</title>
        <authorList>
            <person name="Read B.A."/>
            <person name="Kegel J."/>
            <person name="Klute M.J."/>
            <person name="Kuo A."/>
            <person name="Lefebvre S.C."/>
            <person name="Maumus F."/>
            <person name="Mayer C."/>
            <person name="Miller J."/>
            <person name="Monier A."/>
            <person name="Salamov A."/>
            <person name="Young J."/>
            <person name="Aguilar M."/>
            <person name="Claverie J.M."/>
            <person name="Frickenhaus S."/>
            <person name="Gonzalez K."/>
            <person name="Herman E.K."/>
            <person name="Lin Y.C."/>
            <person name="Napier J."/>
            <person name="Ogata H."/>
            <person name="Sarno A.F."/>
            <person name="Shmutz J."/>
            <person name="Schroeder D."/>
            <person name="de Vargas C."/>
            <person name="Verret F."/>
            <person name="von Dassow P."/>
            <person name="Valentin K."/>
            <person name="Van de Peer Y."/>
            <person name="Wheeler G."/>
            <person name="Dacks J.B."/>
            <person name="Delwiche C.F."/>
            <person name="Dyhrman S.T."/>
            <person name="Glockner G."/>
            <person name="John U."/>
            <person name="Richards T."/>
            <person name="Worden A.Z."/>
            <person name="Zhang X."/>
            <person name="Grigoriev I.V."/>
            <person name="Allen A.E."/>
            <person name="Bidle K."/>
            <person name="Borodovsky M."/>
            <person name="Bowler C."/>
            <person name="Brownlee C."/>
            <person name="Cock J.M."/>
            <person name="Elias M."/>
            <person name="Gladyshev V.N."/>
            <person name="Groth M."/>
            <person name="Guda C."/>
            <person name="Hadaegh A."/>
            <person name="Iglesias-Rodriguez M.D."/>
            <person name="Jenkins J."/>
            <person name="Jones B.M."/>
            <person name="Lawson T."/>
            <person name="Leese F."/>
            <person name="Lindquist E."/>
            <person name="Lobanov A."/>
            <person name="Lomsadze A."/>
            <person name="Malik S.B."/>
            <person name="Marsh M.E."/>
            <person name="Mackinder L."/>
            <person name="Mock T."/>
            <person name="Mueller-Roeber B."/>
            <person name="Pagarete A."/>
            <person name="Parker M."/>
            <person name="Probert I."/>
            <person name="Quesneville H."/>
            <person name="Raines C."/>
            <person name="Rensing S.A."/>
            <person name="Riano-Pachon D.M."/>
            <person name="Richier S."/>
            <person name="Rokitta S."/>
            <person name="Shiraiwa Y."/>
            <person name="Soanes D.M."/>
            <person name="van der Giezen M."/>
            <person name="Wahlund T.M."/>
            <person name="Williams B."/>
            <person name="Wilson W."/>
            <person name="Wolfe G."/>
            <person name="Wurch L.L."/>
        </authorList>
    </citation>
    <scope>NUCLEOTIDE SEQUENCE</scope>
</reference>
<organism evidence="2 3">
    <name type="scientific">Emiliania huxleyi (strain CCMP1516)</name>
    <dbReference type="NCBI Taxonomy" id="280463"/>
    <lineage>
        <taxon>Eukaryota</taxon>
        <taxon>Haptista</taxon>
        <taxon>Haptophyta</taxon>
        <taxon>Prymnesiophyceae</taxon>
        <taxon>Isochrysidales</taxon>
        <taxon>Noelaerhabdaceae</taxon>
        <taxon>Emiliania</taxon>
    </lineage>
</organism>
<dbReference type="GeneID" id="17271044"/>
<dbReference type="PaxDb" id="2903-EOD25505"/>
<reference evidence="2" key="2">
    <citation type="submission" date="2024-10" db="UniProtKB">
        <authorList>
            <consortium name="EnsemblProtists"/>
        </authorList>
    </citation>
    <scope>IDENTIFICATION</scope>
</reference>
<keyword evidence="1" id="KW-0812">Transmembrane</keyword>
<evidence type="ECO:0000313" key="2">
    <source>
        <dbReference type="EnsemblProtists" id="EOD25505"/>
    </source>
</evidence>
<dbReference type="RefSeq" id="XP_005777934.1">
    <property type="nucleotide sequence ID" value="XM_005777877.1"/>
</dbReference>
<dbReference type="Proteomes" id="UP000013827">
    <property type="component" value="Unassembled WGS sequence"/>
</dbReference>
<keyword evidence="1" id="KW-1133">Transmembrane helix</keyword>
<proteinExistence type="predicted"/>
<dbReference type="STRING" id="2903.R1EFQ8"/>
<dbReference type="GO" id="GO:0016020">
    <property type="term" value="C:membrane"/>
    <property type="evidence" value="ECO:0007669"/>
    <property type="project" value="InterPro"/>
</dbReference>
<dbReference type="KEGG" id="ehx:EMIHUDRAFT_237621"/>